<comment type="caution">
    <text evidence="3">The sequence shown here is derived from an EMBL/GenBank/DDBJ whole genome shotgun (WGS) entry which is preliminary data.</text>
</comment>
<evidence type="ECO:0000313" key="3">
    <source>
        <dbReference type="EMBL" id="MFE4105511.1"/>
    </source>
</evidence>
<dbReference type="EMBL" id="JBHZOL010000024">
    <property type="protein sequence ID" value="MFE4105511.1"/>
    <property type="molecule type" value="Genomic_DNA"/>
</dbReference>
<feature type="coiled-coil region" evidence="2">
    <location>
        <begin position="87"/>
        <end position="117"/>
    </location>
</feature>
<keyword evidence="2" id="KW-0175">Coiled coil</keyword>
<dbReference type="Proteomes" id="UP001600165">
    <property type="component" value="Unassembled WGS sequence"/>
</dbReference>
<dbReference type="Gene3D" id="1.25.40.10">
    <property type="entry name" value="Tetratricopeptide repeat domain"/>
    <property type="match status" value="1"/>
</dbReference>
<keyword evidence="1" id="KW-0802">TPR repeat</keyword>
<dbReference type="PROSITE" id="PS50005">
    <property type="entry name" value="TPR"/>
    <property type="match status" value="1"/>
</dbReference>
<dbReference type="InterPro" id="IPR011990">
    <property type="entry name" value="TPR-like_helical_dom_sf"/>
</dbReference>
<dbReference type="SUPFAM" id="SSF48452">
    <property type="entry name" value="TPR-like"/>
    <property type="match status" value="1"/>
</dbReference>
<evidence type="ECO:0000256" key="2">
    <source>
        <dbReference type="SAM" id="Coils"/>
    </source>
</evidence>
<evidence type="ECO:0000313" key="4">
    <source>
        <dbReference type="Proteomes" id="UP001600165"/>
    </source>
</evidence>
<name>A0ABW6IBI9_9CYAN</name>
<protein>
    <recommendedName>
        <fullName evidence="5">Tetratricopeptide repeat protein</fullName>
    </recommendedName>
</protein>
<sequence>MKATFPLVWVLGGLGLGLGVTLLPAQAQPLVISQASPAQAARDYRRAMEIGYAATEQGDYQTALINFRRALAARPGDRYATAAIANVQSYIQQIRAIEERNRRVETLQATLEEAVDAQDWVCAAATIDSLVALVPPDSIERGRLVAYRGELTGLLESRVNLESWSTVCPANVETD</sequence>
<organism evidence="3 4">
    <name type="scientific">Almyronema epifaneia S1</name>
    <dbReference type="NCBI Taxonomy" id="2991925"/>
    <lineage>
        <taxon>Bacteria</taxon>
        <taxon>Bacillati</taxon>
        <taxon>Cyanobacteriota</taxon>
        <taxon>Cyanophyceae</taxon>
        <taxon>Nodosilineales</taxon>
        <taxon>Nodosilineaceae</taxon>
        <taxon>Almyronema</taxon>
        <taxon>Almyronema epifaneia</taxon>
    </lineage>
</organism>
<accession>A0ABW6IBI9</accession>
<evidence type="ECO:0000256" key="1">
    <source>
        <dbReference type="PROSITE-ProRule" id="PRU00339"/>
    </source>
</evidence>
<gene>
    <name evidence="3" type="ORF">ACFVKH_04420</name>
</gene>
<proteinExistence type="predicted"/>
<reference evidence="3 4" key="1">
    <citation type="submission" date="2024-10" db="EMBL/GenBank/DDBJ databases">
        <authorList>
            <person name="Ratan Roy A."/>
            <person name="Morales Sandoval P.H."/>
            <person name="De Los Santos Villalobos S."/>
            <person name="Chakraborty S."/>
            <person name="Mukherjee J."/>
        </authorList>
    </citation>
    <scope>NUCLEOTIDE SEQUENCE [LARGE SCALE GENOMIC DNA]</scope>
    <source>
        <strain evidence="3 4">S1</strain>
    </source>
</reference>
<keyword evidence="4" id="KW-1185">Reference proteome</keyword>
<dbReference type="RefSeq" id="WP_377962193.1">
    <property type="nucleotide sequence ID" value="NZ_JBHZOL010000024.1"/>
</dbReference>
<dbReference type="InterPro" id="IPR019734">
    <property type="entry name" value="TPR_rpt"/>
</dbReference>
<evidence type="ECO:0008006" key="5">
    <source>
        <dbReference type="Google" id="ProtNLM"/>
    </source>
</evidence>
<feature type="repeat" description="TPR" evidence="1">
    <location>
        <begin position="44"/>
        <end position="77"/>
    </location>
</feature>